<dbReference type="PANTHER" id="PTHR35402">
    <property type="entry name" value="INTEGRAL MEMBRANE PROTEIN-RELATED"/>
    <property type="match status" value="1"/>
</dbReference>
<gene>
    <name evidence="9" type="ORF">ABY42_05000</name>
</gene>
<evidence type="ECO:0000256" key="1">
    <source>
        <dbReference type="ARBA" id="ARBA00004651"/>
    </source>
</evidence>
<dbReference type="GO" id="GO:0005886">
    <property type="term" value="C:plasma membrane"/>
    <property type="evidence" value="ECO:0007669"/>
    <property type="project" value="UniProtKB-SubCell"/>
</dbReference>
<keyword evidence="2" id="KW-1003">Cell membrane</keyword>
<accession>A0A0K1IS33</accession>
<feature type="transmembrane region" description="Helical" evidence="7">
    <location>
        <begin position="690"/>
        <end position="707"/>
    </location>
</feature>
<feature type="transmembrane region" description="Helical" evidence="7">
    <location>
        <begin position="6"/>
        <end position="24"/>
    </location>
</feature>
<evidence type="ECO:0000259" key="8">
    <source>
        <dbReference type="Pfam" id="PF00482"/>
    </source>
</evidence>
<feature type="transmembrane region" description="Helical" evidence="7">
    <location>
        <begin position="599"/>
        <end position="625"/>
    </location>
</feature>
<protein>
    <submittedName>
        <fullName evidence="9">Secretion system protein</fullName>
    </submittedName>
</protein>
<dbReference type="InterPro" id="IPR018076">
    <property type="entry name" value="T2SS_GspF_dom"/>
</dbReference>
<dbReference type="Gene3D" id="1.20.81.30">
    <property type="entry name" value="Type II secretion system (T2SS), domain F"/>
    <property type="match status" value="1"/>
</dbReference>
<evidence type="ECO:0000256" key="2">
    <source>
        <dbReference type="ARBA" id="ARBA00022475"/>
    </source>
</evidence>
<feature type="transmembrane region" description="Helical" evidence="7">
    <location>
        <begin position="112"/>
        <end position="130"/>
    </location>
</feature>
<name>A0A0K1IS33_HALGI</name>
<feature type="domain" description="Type II secretion system protein GspF" evidence="8">
    <location>
        <begin position="186"/>
        <end position="309"/>
    </location>
</feature>
<dbReference type="KEGG" id="hgi:ABY42_05000"/>
<evidence type="ECO:0000256" key="7">
    <source>
        <dbReference type="SAM" id="Phobius"/>
    </source>
</evidence>
<feature type="transmembrane region" description="Helical" evidence="7">
    <location>
        <begin position="323"/>
        <end position="343"/>
    </location>
</feature>
<proteinExistence type="predicted"/>
<dbReference type="Pfam" id="PF00482">
    <property type="entry name" value="T2SSF"/>
    <property type="match status" value="2"/>
</dbReference>
<dbReference type="Proteomes" id="UP000066124">
    <property type="component" value="Chromosome"/>
</dbReference>
<feature type="region of interest" description="Disordered" evidence="6">
    <location>
        <begin position="374"/>
        <end position="394"/>
    </location>
</feature>
<dbReference type="PANTHER" id="PTHR35402:SF1">
    <property type="entry name" value="TYPE II SECRETION SYSTEM PROTEIN GSPF DOMAIN-CONTAINING PROTEIN"/>
    <property type="match status" value="1"/>
</dbReference>
<dbReference type="InterPro" id="IPR042094">
    <property type="entry name" value="T2SS_GspF_sf"/>
</dbReference>
<dbReference type="GeneID" id="25245294"/>
<feature type="transmembrane region" description="Helical" evidence="7">
    <location>
        <begin position="658"/>
        <end position="678"/>
    </location>
</feature>
<dbReference type="InterPro" id="IPR056569">
    <property type="entry name" value="ArlJ-like"/>
</dbReference>
<comment type="subcellular location">
    <subcellularLocation>
        <location evidence="1">Cell membrane</location>
        <topology evidence="1">Multi-pass membrane protein</topology>
    </subcellularLocation>
</comment>
<dbReference type="PATRIC" id="fig|35746.4.peg.1059"/>
<reference evidence="10" key="1">
    <citation type="journal article" date="2015" name="J. Biotechnol.">
        <title>Complete genome sequence of Haloferax gibbonsii strain ARA6, a potential producer of polyhydroxyalkanoates and halocins isolated from Araruama, Rio de Janeiro, Brasil.</title>
        <authorList>
            <person name="Pinto L.H."/>
            <person name="D'Alincourt Carvalho-Assef A.P."/>
            <person name="Vieira R.P."/>
            <person name="Clementino M.M."/>
            <person name="Albano R.M."/>
        </authorList>
    </citation>
    <scope>NUCLEOTIDE SEQUENCE [LARGE SCALE GENOMIC DNA]</scope>
    <source>
        <strain evidence="10">ARA6</strain>
    </source>
</reference>
<feature type="transmembrane region" description="Helical" evidence="7">
    <location>
        <begin position="462"/>
        <end position="480"/>
    </location>
</feature>
<evidence type="ECO:0000256" key="4">
    <source>
        <dbReference type="ARBA" id="ARBA00022989"/>
    </source>
</evidence>
<evidence type="ECO:0000256" key="3">
    <source>
        <dbReference type="ARBA" id="ARBA00022692"/>
    </source>
</evidence>
<feature type="transmembrane region" description="Helical" evidence="7">
    <location>
        <begin position="78"/>
        <end position="100"/>
    </location>
</feature>
<feature type="transmembrane region" description="Helical" evidence="7">
    <location>
        <begin position="136"/>
        <end position="157"/>
    </location>
</feature>
<dbReference type="RefSeq" id="WP_004977580.1">
    <property type="nucleotide sequence ID" value="NZ_CP011947.1"/>
</dbReference>
<sequence>MAAAQYLYLLPLVLAVLLVLPVVLSPVSRSADLLVSRVALSVFGFYVANENPRRREQRNQLRAAHVSVTHRVYASRTLLMAAVFGVAGSVFGVYLAAVTLETLAVQSEAIREVLPAALGFLGGLTSIQALPLRDLFLALLLSSATLGALLALGVYWGRWYVLTERARTRSSEIEATLPRTVAFVFALSRSGMPFPQVLETLARNEAIYGEAAREVSIVVRDMDAFGTDVLSALQTMATRTPSPSLEEFAENLASVLGSGRNLSSFLQEQYERFQAEAEAQQQQYLDLLSTFAEVYVTVLVAGPLFFITVLVVIGLVLADTLTLIRIVGYLGIPLASFGFVVYIDSITESLRGAAVADDDAETAGASLRRIDATGGVGSAPATDGGETDAGGDPWRANRERLAAYDRFRAVRDWFDRPLDTLGRHPLATLALTVPLGLVWVALRTTFPADPTLLGVADAVDQHVVEAAIGALVVVSAFHELRKRRIRAIERSMPDFLDRLASVNEAGLTVVQSLRRVSASDLGPLGDEVDRAVRDIDWGADAQTALRRMDRRTTSPMVSRSVTLITNAMSASGDLAPVLRIAANEAQDSRRLARERNQEMVTYLLVIYISFLVFLGIVAALTVSFIPAVEQASAGAIGSGEVAGVTSGAFSGLRDVNTASYTLLFFHVTAIQGLCSGLIAGQLGEGQVADGVKHAAVLLVITYVTFMFI</sequence>
<organism evidence="9 10">
    <name type="scientific">Haloferax gibbonsii</name>
    <dbReference type="NCBI Taxonomy" id="35746"/>
    <lineage>
        <taxon>Archaea</taxon>
        <taxon>Methanobacteriati</taxon>
        <taxon>Methanobacteriota</taxon>
        <taxon>Stenosarchaea group</taxon>
        <taxon>Halobacteria</taxon>
        <taxon>Halobacteriales</taxon>
        <taxon>Haloferacaceae</taxon>
        <taxon>Haloferax</taxon>
    </lineage>
</organism>
<feature type="domain" description="Type II secretion system protein GspF" evidence="8">
    <location>
        <begin position="495"/>
        <end position="620"/>
    </location>
</feature>
<dbReference type="EMBL" id="CP011947">
    <property type="protein sequence ID" value="AKU07128.1"/>
    <property type="molecule type" value="Genomic_DNA"/>
</dbReference>
<feature type="transmembrane region" description="Helical" evidence="7">
    <location>
        <begin position="294"/>
        <end position="317"/>
    </location>
</feature>
<keyword evidence="4 7" id="KW-1133">Transmembrane helix</keyword>
<dbReference type="AlphaFoldDB" id="A0A0K1IS33"/>
<evidence type="ECO:0000256" key="6">
    <source>
        <dbReference type="SAM" id="MobiDB-lite"/>
    </source>
</evidence>
<evidence type="ECO:0000313" key="9">
    <source>
        <dbReference type="EMBL" id="AKU07128.1"/>
    </source>
</evidence>
<keyword evidence="5 7" id="KW-0472">Membrane</keyword>
<evidence type="ECO:0000313" key="10">
    <source>
        <dbReference type="Proteomes" id="UP000066124"/>
    </source>
</evidence>
<keyword evidence="3 7" id="KW-0812">Transmembrane</keyword>
<feature type="transmembrane region" description="Helical" evidence="7">
    <location>
        <begin position="426"/>
        <end position="442"/>
    </location>
</feature>
<evidence type="ECO:0000256" key="5">
    <source>
        <dbReference type="ARBA" id="ARBA00023136"/>
    </source>
</evidence>